<dbReference type="Pfam" id="PF00578">
    <property type="entry name" value="AhpC-TSA"/>
    <property type="match status" value="1"/>
</dbReference>
<dbReference type="eggNOG" id="COG1225">
    <property type="taxonomic scope" value="Bacteria"/>
</dbReference>
<proteinExistence type="predicted"/>
<dbReference type="InterPro" id="IPR013766">
    <property type="entry name" value="Thioredoxin_domain"/>
</dbReference>
<dbReference type="Proteomes" id="UP000186607">
    <property type="component" value="Unassembled WGS sequence"/>
</dbReference>
<dbReference type="AlphaFoldDB" id="A0A1U7NRQ8"/>
<dbReference type="GO" id="GO:0016491">
    <property type="term" value="F:oxidoreductase activity"/>
    <property type="evidence" value="ECO:0007669"/>
    <property type="project" value="InterPro"/>
</dbReference>
<dbReference type="Gene3D" id="3.40.30.10">
    <property type="entry name" value="Glutaredoxin"/>
    <property type="match status" value="1"/>
</dbReference>
<evidence type="ECO:0000313" key="3">
    <source>
        <dbReference type="Proteomes" id="UP000186607"/>
    </source>
</evidence>
<evidence type="ECO:0000259" key="1">
    <source>
        <dbReference type="PROSITE" id="PS51352"/>
    </source>
</evidence>
<dbReference type="InterPro" id="IPR000866">
    <property type="entry name" value="AhpC/TSA"/>
</dbReference>
<protein>
    <submittedName>
        <fullName evidence="2">Peroxiredoxin</fullName>
    </submittedName>
</protein>
<dbReference type="PROSITE" id="PS51352">
    <property type="entry name" value="THIOREDOXIN_2"/>
    <property type="match status" value="1"/>
</dbReference>
<dbReference type="RefSeq" id="WP_075836897.1">
    <property type="nucleotide sequence ID" value="NZ_MSTI01000173.1"/>
</dbReference>
<accession>A0A1U7NRQ8</accession>
<organism evidence="2 3">
    <name type="scientific">Deinococcus marmoris</name>
    <dbReference type="NCBI Taxonomy" id="249408"/>
    <lineage>
        <taxon>Bacteria</taxon>
        <taxon>Thermotogati</taxon>
        <taxon>Deinococcota</taxon>
        <taxon>Deinococci</taxon>
        <taxon>Deinococcales</taxon>
        <taxon>Deinococcaceae</taxon>
        <taxon>Deinococcus</taxon>
    </lineage>
</organism>
<comment type="caution">
    <text evidence="2">The sequence shown here is derived from an EMBL/GenBank/DDBJ whole genome shotgun (WGS) entry which is preliminary data.</text>
</comment>
<dbReference type="OrthoDB" id="9809746at2"/>
<dbReference type="STRING" id="249408.BOO71_0014404"/>
<feature type="domain" description="Thioredoxin" evidence="1">
    <location>
        <begin position="14"/>
        <end position="170"/>
    </location>
</feature>
<sequence>MTATATQTASAFRLNNGDTFPHLSADLVGGGTLNLPADLAGSWSVVLFYRGNWCPFCRTQLSDFQKHAEQFAALNTRIVALSVDPQSEAQETVSKHGLSFPVAYGIDAQATAASVGNYVSDGSDGKPPYSHATGFVLSPDGKVAVALYSSSAIGRLNAADTMGLIKYIQSQT</sequence>
<gene>
    <name evidence="2" type="ORF">BOO71_0014404</name>
</gene>
<dbReference type="EMBL" id="MSTI01000173">
    <property type="protein sequence ID" value="OLV15601.1"/>
    <property type="molecule type" value="Genomic_DNA"/>
</dbReference>
<name>A0A1U7NRQ8_9DEIO</name>
<evidence type="ECO:0000313" key="2">
    <source>
        <dbReference type="EMBL" id="OLV15601.1"/>
    </source>
</evidence>
<dbReference type="GO" id="GO:0016209">
    <property type="term" value="F:antioxidant activity"/>
    <property type="evidence" value="ECO:0007669"/>
    <property type="project" value="InterPro"/>
</dbReference>
<keyword evidence="3" id="KW-1185">Reference proteome</keyword>
<dbReference type="InterPro" id="IPR036249">
    <property type="entry name" value="Thioredoxin-like_sf"/>
</dbReference>
<dbReference type="SUPFAM" id="SSF52833">
    <property type="entry name" value="Thioredoxin-like"/>
    <property type="match status" value="1"/>
</dbReference>
<reference evidence="2 3" key="1">
    <citation type="submission" date="2017-01" db="EMBL/GenBank/DDBJ databases">
        <title>Genome Analysis of Deinococcus marmoris KOPRI26562.</title>
        <authorList>
            <person name="Kim J.H."/>
            <person name="Oh H.-M."/>
        </authorList>
    </citation>
    <scope>NUCLEOTIDE SEQUENCE [LARGE SCALE GENOMIC DNA]</scope>
    <source>
        <strain evidence="2 3">KOPRI26562</strain>
    </source>
</reference>